<keyword evidence="1" id="KW-1133">Transmembrane helix</keyword>
<organism evidence="2">
    <name type="scientific">viral metagenome</name>
    <dbReference type="NCBI Taxonomy" id="1070528"/>
    <lineage>
        <taxon>unclassified sequences</taxon>
        <taxon>metagenomes</taxon>
        <taxon>organismal metagenomes</taxon>
    </lineage>
</organism>
<keyword evidence="1" id="KW-0472">Membrane</keyword>
<dbReference type="AlphaFoldDB" id="A0A6C0DLV6"/>
<feature type="transmembrane region" description="Helical" evidence="1">
    <location>
        <begin position="12"/>
        <end position="32"/>
    </location>
</feature>
<dbReference type="EMBL" id="MN739646">
    <property type="protein sequence ID" value="QHT17886.1"/>
    <property type="molecule type" value="Genomic_DNA"/>
</dbReference>
<sequence length="70" mass="8157">MASPTYYDKWRFTLYTTVVALLFFNPWAYFLLESLVGPTVSKNGCPTLFGFGIHVVLFTFVIRYMMDMNL</sequence>
<evidence type="ECO:0000256" key="1">
    <source>
        <dbReference type="SAM" id="Phobius"/>
    </source>
</evidence>
<evidence type="ECO:0000313" key="2">
    <source>
        <dbReference type="EMBL" id="QHT17886.1"/>
    </source>
</evidence>
<reference evidence="2" key="1">
    <citation type="journal article" date="2020" name="Nature">
        <title>Giant virus diversity and host interactions through global metagenomics.</title>
        <authorList>
            <person name="Schulz F."/>
            <person name="Roux S."/>
            <person name="Paez-Espino D."/>
            <person name="Jungbluth S."/>
            <person name="Walsh D.A."/>
            <person name="Denef V.J."/>
            <person name="McMahon K.D."/>
            <person name="Konstantinidis K.T."/>
            <person name="Eloe-Fadrosh E.A."/>
            <person name="Kyrpides N.C."/>
            <person name="Woyke T."/>
        </authorList>
    </citation>
    <scope>NUCLEOTIDE SEQUENCE</scope>
    <source>
        <strain evidence="2">GVMAG-M-3300023174-3</strain>
    </source>
</reference>
<protein>
    <submittedName>
        <fullName evidence="2">Uncharacterized protein</fullName>
    </submittedName>
</protein>
<feature type="transmembrane region" description="Helical" evidence="1">
    <location>
        <begin position="47"/>
        <end position="66"/>
    </location>
</feature>
<name>A0A6C0DLV6_9ZZZZ</name>
<proteinExistence type="predicted"/>
<accession>A0A6C0DLV6</accession>
<keyword evidence="1" id="KW-0812">Transmembrane</keyword>